<gene>
    <name evidence="1" type="ORF">E4191_10865</name>
</gene>
<dbReference type="AlphaFoldDB" id="A0A4P7HN22"/>
<evidence type="ECO:0000313" key="2">
    <source>
        <dbReference type="Proteomes" id="UP000296374"/>
    </source>
</evidence>
<dbReference type="RefSeq" id="WP_135313423.1">
    <property type="nucleotide sequence ID" value="NZ_CP038439.1"/>
</dbReference>
<evidence type="ECO:0000313" key="1">
    <source>
        <dbReference type="EMBL" id="QBX35140.1"/>
    </source>
</evidence>
<dbReference type="Proteomes" id="UP000296374">
    <property type="component" value="Chromosome"/>
</dbReference>
<name>A0A4P7HN22_9RHOB</name>
<proteinExistence type="predicted"/>
<accession>A0A4P7HN22</accession>
<protein>
    <submittedName>
        <fullName evidence="1">Uncharacterized protein</fullName>
    </submittedName>
</protein>
<dbReference type="EMBL" id="CP038439">
    <property type="protein sequence ID" value="QBX35140.1"/>
    <property type="molecule type" value="Genomic_DNA"/>
</dbReference>
<reference evidence="2" key="1">
    <citation type="submission" date="2019-03" db="EMBL/GenBank/DDBJ databases">
        <authorList>
            <person name="Li J."/>
        </authorList>
    </citation>
    <scope>NUCLEOTIDE SEQUENCE [LARGE SCALE GENOMIC DNA]</scope>
    <source>
        <strain evidence="2">2251</strain>
    </source>
</reference>
<dbReference type="KEGG" id="plia:E4191_10865"/>
<sequence length="74" mass="8348">MPGLYLKGIFNGDFEGALEALLGPSKAELSSTTIWLLKAEGWVEYERGQPRDLGAQRTVYVWVDGYFQPRGLRE</sequence>
<organism evidence="1 2">
    <name type="scientific">Paracoccus liaowanqingii</name>
    <dbReference type="NCBI Taxonomy" id="2560053"/>
    <lineage>
        <taxon>Bacteria</taxon>
        <taxon>Pseudomonadati</taxon>
        <taxon>Pseudomonadota</taxon>
        <taxon>Alphaproteobacteria</taxon>
        <taxon>Rhodobacterales</taxon>
        <taxon>Paracoccaceae</taxon>
        <taxon>Paracoccus</taxon>
    </lineage>
</organism>